<dbReference type="GO" id="GO:0006605">
    <property type="term" value="P:protein targeting"/>
    <property type="evidence" value="ECO:0007669"/>
    <property type="project" value="UniProtKB-UniRule"/>
</dbReference>
<dbReference type="EMBL" id="JAYGII010000003">
    <property type="protein sequence ID" value="MEA5444704.1"/>
    <property type="molecule type" value="Genomic_DNA"/>
</dbReference>
<evidence type="ECO:0000256" key="4">
    <source>
        <dbReference type="ARBA" id="ARBA00022692"/>
    </source>
</evidence>
<protein>
    <recommendedName>
        <fullName evidence="9">Protein-export membrane protein SecF</fullName>
    </recommendedName>
</protein>
<gene>
    <name evidence="9 11" type="primary">secF</name>
    <name evidence="11" type="ORF">VCB98_02605</name>
</gene>
<evidence type="ECO:0000259" key="10">
    <source>
        <dbReference type="Pfam" id="PF02355"/>
    </source>
</evidence>
<dbReference type="InterPro" id="IPR022646">
    <property type="entry name" value="SecD/SecF_CS"/>
</dbReference>
<accession>A0AAP6MJG2</accession>
<dbReference type="SUPFAM" id="SSF82866">
    <property type="entry name" value="Multidrug efflux transporter AcrB transmembrane domain"/>
    <property type="match status" value="1"/>
</dbReference>
<keyword evidence="4 9" id="KW-0812">Transmembrane</keyword>
<proteinExistence type="inferred from homology"/>
<feature type="transmembrane region" description="Helical" evidence="9">
    <location>
        <begin position="248"/>
        <end position="267"/>
    </location>
</feature>
<evidence type="ECO:0000313" key="11">
    <source>
        <dbReference type="EMBL" id="MEA5444704.1"/>
    </source>
</evidence>
<reference evidence="11 12" key="1">
    <citation type="submission" date="2023-12" db="EMBL/GenBank/DDBJ databases">
        <title>Whole-genome sequencing of halo(alkali)philic microorganisms from hypersaline lakes.</title>
        <authorList>
            <person name="Sorokin D.Y."/>
            <person name="Merkel A.Y."/>
            <person name="Messina E."/>
            <person name="Yakimov M."/>
        </authorList>
    </citation>
    <scope>NUCLEOTIDE SEQUENCE [LARGE SCALE GENOMIC DNA]</scope>
    <source>
        <strain evidence="11 12">AB-CW1</strain>
    </source>
</reference>
<dbReference type="GO" id="GO:0015450">
    <property type="term" value="F:protein-transporting ATPase activity"/>
    <property type="evidence" value="ECO:0007669"/>
    <property type="project" value="InterPro"/>
</dbReference>
<dbReference type="PRINTS" id="PR01755">
    <property type="entry name" value="SECFTRNLCASE"/>
</dbReference>
<evidence type="ECO:0000256" key="2">
    <source>
        <dbReference type="ARBA" id="ARBA00022448"/>
    </source>
</evidence>
<comment type="subcellular location">
    <subcellularLocation>
        <location evidence="1 9">Cell membrane</location>
        <topology evidence="1 9">Multi-pass membrane protein</topology>
    </subcellularLocation>
</comment>
<dbReference type="InterPro" id="IPR022645">
    <property type="entry name" value="SecD/SecF_bac"/>
</dbReference>
<keyword evidence="7 9" id="KW-0811">Translocation</keyword>
<feature type="transmembrane region" description="Helical" evidence="9">
    <location>
        <begin position="150"/>
        <end position="167"/>
    </location>
</feature>
<dbReference type="GO" id="GO:0005886">
    <property type="term" value="C:plasma membrane"/>
    <property type="evidence" value="ECO:0007669"/>
    <property type="project" value="UniProtKB-SubCell"/>
</dbReference>
<feature type="transmembrane region" description="Helical" evidence="9">
    <location>
        <begin position="201"/>
        <end position="222"/>
    </location>
</feature>
<evidence type="ECO:0000256" key="5">
    <source>
        <dbReference type="ARBA" id="ARBA00022927"/>
    </source>
</evidence>
<dbReference type="RefSeq" id="WP_346050187.1">
    <property type="nucleotide sequence ID" value="NZ_JAYGII010000003.1"/>
</dbReference>
<comment type="function">
    <text evidence="9">Part of the Sec protein translocase complex. Interacts with the SecYEG preprotein conducting channel. SecDF uses the proton motive force (PMF) to complete protein translocation after the ATP-dependent function of SecA.</text>
</comment>
<dbReference type="Pfam" id="PF07549">
    <property type="entry name" value="Sec_GG"/>
    <property type="match status" value="1"/>
</dbReference>
<feature type="transmembrane region" description="Helical" evidence="9">
    <location>
        <begin position="21"/>
        <end position="38"/>
    </location>
</feature>
<organism evidence="11 12">
    <name type="scientific">Natronospira elongata</name>
    <dbReference type="NCBI Taxonomy" id="3110268"/>
    <lineage>
        <taxon>Bacteria</taxon>
        <taxon>Pseudomonadati</taxon>
        <taxon>Pseudomonadota</taxon>
        <taxon>Gammaproteobacteria</taxon>
        <taxon>Natronospirales</taxon>
        <taxon>Natronospiraceae</taxon>
        <taxon>Natronospira</taxon>
    </lineage>
</organism>
<comment type="subunit">
    <text evidence="9">Forms a complex with SecD. Part of the essential Sec protein translocation apparatus which comprises SecA, SecYEG and auxiliary proteins SecDF-YajC and YidC.</text>
</comment>
<dbReference type="Gene3D" id="1.20.1640.10">
    <property type="entry name" value="Multidrug efflux transporter AcrB transmembrane domain"/>
    <property type="match status" value="1"/>
</dbReference>
<evidence type="ECO:0000256" key="7">
    <source>
        <dbReference type="ARBA" id="ARBA00023010"/>
    </source>
</evidence>
<dbReference type="GO" id="GO:0043952">
    <property type="term" value="P:protein transport by the Sec complex"/>
    <property type="evidence" value="ECO:0007669"/>
    <property type="project" value="UniProtKB-UniRule"/>
</dbReference>
<evidence type="ECO:0000256" key="3">
    <source>
        <dbReference type="ARBA" id="ARBA00022475"/>
    </source>
</evidence>
<dbReference type="Pfam" id="PF02355">
    <property type="entry name" value="SecD_SecF_C"/>
    <property type="match status" value="1"/>
</dbReference>
<comment type="caution">
    <text evidence="11">The sequence shown here is derived from an EMBL/GenBank/DDBJ whole genome shotgun (WGS) entry which is preliminary data.</text>
</comment>
<dbReference type="NCBIfam" id="TIGR00916">
    <property type="entry name" value="2A0604s01"/>
    <property type="match status" value="1"/>
</dbReference>
<evidence type="ECO:0000256" key="8">
    <source>
        <dbReference type="ARBA" id="ARBA00023136"/>
    </source>
</evidence>
<evidence type="ECO:0000256" key="6">
    <source>
        <dbReference type="ARBA" id="ARBA00022989"/>
    </source>
</evidence>
<dbReference type="GO" id="GO:0065002">
    <property type="term" value="P:intracellular protein transmembrane transport"/>
    <property type="evidence" value="ECO:0007669"/>
    <property type="project" value="UniProtKB-UniRule"/>
</dbReference>
<feature type="transmembrane region" description="Helical" evidence="9">
    <location>
        <begin position="273"/>
        <end position="297"/>
    </location>
</feature>
<comment type="similarity">
    <text evidence="9">Belongs to the SecD/SecF family. SecF subfamily.</text>
</comment>
<keyword evidence="8 9" id="KW-0472">Membrane</keyword>
<dbReference type="Proteomes" id="UP001302316">
    <property type="component" value="Unassembled WGS sequence"/>
</dbReference>
<dbReference type="NCBIfam" id="TIGR00966">
    <property type="entry name" value="transloc_SecF"/>
    <property type="match status" value="1"/>
</dbReference>
<keyword evidence="2 9" id="KW-0813">Transport</keyword>
<keyword evidence="3 9" id="KW-1003">Cell membrane</keyword>
<feature type="transmembrane region" description="Helical" evidence="9">
    <location>
        <begin position="174"/>
        <end position="195"/>
    </location>
</feature>
<dbReference type="PANTHER" id="PTHR30081:SF8">
    <property type="entry name" value="PROTEIN TRANSLOCASE SUBUNIT SECF"/>
    <property type="match status" value="1"/>
</dbReference>
<evidence type="ECO:0000256" key="9">
    <source>
        <dbReference type="HAMAP-Rule" id="MF_01464"/>
    </source>
</evidence>
<name>A0AAP6MJG2_9GAMM</name>
<evidence type="ECO:0000313" key="12">
    <source>
        <dbReference type="Proteomes" id="UP001302316"/>
    </source>
</evidence>
<dbReference type="InterPro" id="IPR048634">
    <property type="entry name" value="SecD_SecF_C"/>
</dbReference>
<sequence>MDIIKKDTKIDFVGRGKRIPALVLSAVLILLSIGALATKGLNFGIDFTGGFVVEVGYPEAKDVATVRETLVAAGYEEVVVTTFGTEREILIRLGPEAGGVDDPQADDAVEAQAMVSDHVLSVLRDQNPEVDMRRVEFVGPQVGAELVEQGALAVLFALIGILIYVAFRFQYKMAPGAIACLVHDVIIVLGIFSVTQIQFDLSVLAAILAVIGYSLNDTIVLFDRVRENFPKMRKADAVDVVNRSVNQMLSRTVVTSGTTLLVLLSLLNFGGEVIYGFALALTVGVIVGTYSSIYIAGTTLIVTNLNREDLLPPKKEGEDHENTESVPFQP</sequence>
<keyword evidence="12" id="KW-1185">Reference proteome</keyword>
<evidence type="ECO:0000256" key="1">
    <source>
        <dbReference type="ARBA" id="ARBA00004651"/>
    </source>
</evidence>
<dbReference type="AlphaFoldDB" id="A0AAP6MJG2"/>
<dbReference type="PANTHER" id="PTHR30081">
    <property type="entry name" value="PROTEIN-EXPORT MEMBRANE PROTEIN SEC"/>
    <property type="match status" value="1"/>
</dbReference>
<dbReference type="InterPro" id="IPR022813">
    <property type="entry name" value="SecD/SecF_arch_bac"/>
</dbReference>
<keyword evidence="5 9" id="KW-0653">Protein transport</keyword>
<dbReference type="InterPro" id="IPR055344">
    <property type="entry name" value="SecD_SecF_C_bact"/>
</dbReference>
<keyword evidence="6 9" id="KW-1133">Transmembrane helix</keyword>
<dbReference type="InterPro" id="IPR005665">
    <property type="entry name" value="SecF_bac"/>
</dbReference>
<feature type="domain" description="Protein export membrane protein SecD/SecF C-terminal" evidence="10">
    <location>
        <begin position="121"/>
        <end position="301"/>
    </location>
</feature>
<dbReference type="HAMAP" id="MF_01464_B">
    <property type="entry name" value="SecF_B"/>
    <property type="match status" value="1"/>
</dbReference>